<keyword evidence="3" id="KW-0675">Receptor</keyword>
<dbReference type="AlphaFoldDB" id="A0A438IA33"/>
<feature type="domain" description="Protein kinase" evidence="2">
    <location>
        <begin position="1"/>
        <end position="128"/>
    </location>
</feature>
<proteinExistence type="predicted"/>
<evidence type="ECO:0000256" key="1">
    <source>
        <dbReference type="ARBA" id="ARBA00022729"/>
    </source>
</evidence>
<evidence type="ECO:0000259" key="2">
    <source>
        <dbReference type="PROSITE" id="PS50011"/>
    </source>
</evidence>
<organism evidence="3 4">
    <name type="scientific">Vitis vinifera</name>
    <name type="common">Grape</name>
    <dbReference type="NCBI Taxonomy" id="29760"/>
    <lineage>
        <taxon>Eukaryota</taxon>
        <taxon>Viridiplantae</taxon>
        <taxon>Streptophyta</taxon>
        <taxon>Embryophyta</taxon>
        <taxon>Tracheophyta</taxon>
        <taxon>Spermatophyta</taxon>
        <taxon>Magnoliopsida</taxon>
        <taxon>eudicotyledons</taxon>
        <taxon>Gunneridae</taxon>
        <taxon>Pentapetalae</taxon>
        <taxon>rosids</taxon>
        <taxon>Vitales</taxon>
        <taxon>Vitaceae</taxon>
        <taxon>Viteae</taxon>
        <taxon>Vitis</taxon>
    </lineage>
</organism>
<evidence type="ECO:0000313" key="3">
    <source>
        <dbReference type="EMBL" id="RVW93564.1"/>
    </source>
</evidence>
<dbReference type="InterPro" id="IPR011009">
    <property type="entry name" value="Kinase-like_dom_sf"/>
</dbReference>
<dbReference type="PANTHER" id="PTHR47976:SF116">
    <property type="entry name" value="RECEPTOR-LIKE SERINE_THREONINE-PROTEIN KINASE"/>
    <property type="match status" value="1"/>
</dbReference>
<dbReference type="SUPFAM" id="SSF56112">
    <property type="entry name" value="Protein kinase-like (PK-like)"/>
    <property type="match status" value="1"/>
</dbReference>
<dbReference type="EMBL" id="QGNW01000128">
    <property type="protein sequence ID" value="RVW93564.1"/>
    <property type="molecule type" value="Genomic_DNA"/>
</dbReference>
<dbReference type="InterPro" id="IPR051343">
    <property type="entry name" value="G-type_lectin_kinases/EP1-like"/>
</dbReference>
<dbReference type="InterPro" id="IPR000719">
    <property type="entry name" value="Prot_kinase_dom"/>
</dbReference>
<keyword evidence="1" id="KW-0732">Signal</keyword>
<dbReference type="GO" id="GO:0004672">
    <property type="term" value="F:protein kinase activity"/>
    <property type="evidence" value="ECO:0007669"/>
    <property type="project" value="InterPro"/>
</dbReference>
<accession>A0A438IA33</accession>
<dbReference type="Proteomes" id="UP000288805">
    <property type="component" value="Unassembled WGS sequence"/>
</dbReference>
<dbReference type="PROSITE" id="PS50011">
    <property type="entry name" value="PROTEIN_KINASE_DOM"/>
    <property type="match status" value="1"/>
</dbReference>
<dbReference type="Gene3D" id="1.10.510.10">
    <property type="entry name" value="Transferase(Phosphotransferase) domain 1"/>
    <property type="match status" value="2"/>
</dbReference>
<sequence length="128" mass="14261">MTHHKNPLRLIGFCDEGPHKLLLYELMCNGTLGSFLFGSLVPDWKIRTQLEFEIARGLMYLHNGCSTTSSTVISSPKIGTIGYVGSDCFGNKPTTAKADVYSYGIMLYEEAREVNVRYQFGASKKTLL</sequence>
<name>A0A438IA33_VITVI</name>
<keyword evidence="3" id="KW-0418">Kinase</keyword>
<dbReference type="PANTHER" id="PTHR47976">
    <property type="entry name" value="G-TYPE LECTIN S-RECEPTOR-LIKE SERINE/THREONINE-PROTEIN KINASE SD2-5"/>
    <property type="match status" value="1"/>
</dbReference>
<protein>
    <submittedName>
        <fullName evidence="3">G-type lectin S-receptor-like serine/threonine-protein kinase LECRK4</fullName>
    </submittedName>
</protein>
<dbReference type="GO" id="GO:0005524">
    <property type="term" value="F:ATP binding"/>
    <property type="evidence" value="ECO:0007669"/>
    <property type="project" value="InterPro"/>
</dbReference>
<keyword evidence="3" id="KW-0808">Transferase</keyword>
<reference evidence="3 4" key="1">
    <citation type="journal article" date="2018" name="PLoS Genet.">
        <title>Population sequencing reveals clonal diversity and ancestral inbreeding in the grapevine cultivar Chardonnay.</title>
        <authorList>
            <person name="Roach M.J."/>
            <person name="Johnson D.L."/>
            <person name="Bohlmann J."/>
            <person name="van Vuuren H.J."/>
            <person name="Jones S.J."/>
            <person name="Pretorius I.S."/>
            <person name="Schmidt S.A."/>
            <person name="Borneman A.R."/>
        </authorList>
    </citation>
    <scope>NUCLEOTIDE SEQUENCE [LARGE SCALE GENOMIC DNA]</scope>
    <source>
        <strain evidence="4">cv. Chardonnay</strain>
        <tissue evidence="3">Leaf</tissue>
    </source>
</reference>
<keyword evidence="3" id="KW-0430">Lectin</keyword>
<dbReference type="GO" id="GO:0030246">
    <property type="term" value="F:carbohydrate binding"/>
    <property type="evidence" value="ECO:0007669"/>
    <property type="project" value="UniProtKB-KW"/>
</dbReference>
<evidence type="ECO:0000313" key="4">
    <source>
        <dbReference type="Proteomes" id="UP000288805"/>
    </source>
</evidence>
<gene>
    <name evidence="3" type="primary">LECRK4_11</name>
    <name evidence="3" type="ORF">CK203_028909</name>
</gene>
<comment type="caution">
    <text evidence="3">The sequence shown here is derived from an EMBL/GenBank/DDBJ whole genome shotgun (WGS) entry which is preliminary data.</text>
</comment>